<organism evidence="1 2">
    <name type="scientific">Actinoallomurus bryophytorum</name>
    <dbReference type="NCBI Taxonomy" id="1490222"/>
    <lineage>
        <taxon>Bacteria</taxon>
        <taxon>Bacillati</taxon>
        <taxon>Actinomycetota</taxon>
        <taxon>Actinomycetes</taxon>
        <taxon>Streptosporangiales</taxon>
        <taxon>Thermomonosporaceae</taxon>
        <taxon>Actinoallomurus</taxon>
    </lineage>
</organism>
<proteinExistence type="predicted"/>
<protein>
    <submittedName>
        <fullName evidence="1">Uncharacterized protein</fullName>
    </submittedName>
</protein>
<accession>A0A543CDX4</accession>
<reference evidence="1 2" key="1">
    <citation type="submission" date="2019-06" db="EMBL/GenBank/DDBJ databases">
        <title>Sequencing the genomes of 1000 actinobacteria strains.</title>
        <authorList>
            <person name="Klenk H.-P."/>
        </authorList>
    </citation>
    <scope>NUCLEOTIDE SEQUENCE [LARGE SCALE GENOMIC DNA]</scope>
    <source>
        <strain evidence="1 2">DSM 102200</strain>
    </source>
</reference>
<evidence type="ECO:0000313" key="1">
    <source>
        <dbReference type="EMBL" id="TQL95200.1"/>
    </source>
</evidence>
<dbReference type="EMBL" id="VFOZ01000001">
    <property type="protein sequence ID" value="TQL95200.1"/>
    <property type="molecule type" value="Genomic_DNA"/>
</dbReference>
<dbReference type="RefSeq" id="WP_185792020.1">
    <property type="nucleotide sequence ID" value="NZ_VFOZ01000001.1"/>
</dbReference>
<dbReference type="Proteomes" id="UP000316096">
    <property type="component" value="Unassembled WGS sequence"/>
</dbReference>
<evidence type="ECO:0000313" key="2">
    <source>
        <dbReference type="Proteomes" id="UP000316096"/>
    </source>
</evidence>
<sequence>MGIWIASVQQLKGALQSYEGALIIASQTNVHPEELRRPPPNATPG</sequence>
<keyword evidence="2" id="KW-1185">Reference proteome</keyword>
<gene>
    <name evidence="1" type="ORF">FB559_0698</name>
</gene>
<dbReference type="AlphaFoldDB" id="A0A543CDX4"/>
<comment type="caution">
    <text evidence="1">The sequence shown here is derived from an EMBL/GenBank/DDBJ whole genome shotgun (WGS) entry which is preliminary data.</text>
</comment>
<name>A0A543CDX4_9ACTN</name>